<reference evidence="1" key="1">
    <citation type="submission" date="2020-05" db="EMBL/GenBank/DDBJ databases">
        <title>Large-scale comparative analyses of tick genomes elucidate their genetic diversity and vector capacities.</title>
        <authorList>
            <person name="Jia N."/>
            <person name="Wang J."/>
            <person name="Shi W."/>
            <person name="Du L."/>
            <person name="Sun Y."/>
            <person name="Zhan W."/>
            <person name="Jiang J."/>
            <person name="Wang Q."/>
            <person name="Zhang B."/>
            <person name="Ji P."/>
            <person name="Sakyi L.B."/>
            <person name="Cui X."/>
            <person name="Yuan T."/>
            <person name="Jiang B."/>
            <person name="Yang W."/>
            <person name="Lam T.T.-Y."/>
            <person name="Chang Q."/>
            <person name="Ding S."/>
            <person name="Wang X."/>
            <person name="Zhu J."/>
            <person name="Ruan X."/>
            <person name="Zhao L."/>
            <person name="Wei J."/>
            <person name="Que T."/>
            <person name="Du C."/>
            <person name="Cheng J."/>
            <person name="Dai P."/>
            <person name="Han X."/>
            <person name="Huang E."/>
            <person name="Gao Y."/>
            <person name="Liu J."/>
            <person name="Shao H."/>
            <person name="Ye R."/>
            <person name="Li L."/>
            <person name="Wei W."/>
            <person name="Wang X."/>
            <person name="Wang C."/>
            <person name="Yang T."/>
            <person name="Huo Q."/>
            <person name="Li W."/>
            <person name="Guo W."/>
            <person name="Chen H."/>
            <person name="Zhou L."/>
            <person name="Ni X."/>
            <person name="Tian J."/>
            <person name="Zhou Y."/>
            <person name="Sheng Y."/>
            <person name="Liu T."/>
            <person name="Pan Y."/>
            <person name="Xia L."/>
            <person name="Li J."/>
            <person name="Zhao F."/>
            <person name="Cao W."/>
        </authorList>
    </citation>
    <scope>NUCLEOTIDE SEQUENCE</scope>
    <source>
        <strain evidence="1">Dsil-2018</strain>
    </source>
</reference>
<evidence type="ECO:0000313" key="2">
    <source>
        <dbReference type="Proteomes" id="UP000821865"/>
    </source>
</evidence>
<proteinExistence type="predicted"/>
<dbReference type="Proteomes" id="UP000821865">
    <property type="component" value="Chromosome 5"/>
</dbReference>
<dbReference type="EMBL" id="CM023474">
    <property type="protein sequence ID" value="KAH7950240.1"/>
    <property type="molecule type" value="Genomic_DNA"/>
</dbReference>
<accession>A0ACB8CT83</accession>
<keyword evidence="2" id="KW-1185">Reference proteome</keyword>
<comment type="caution">
    <text evidence="1">The sequence shown here is derived from an EMBL/GenBank/DDBJ whole genome shotgun (WGS) entry which is preliminary data.</text>
</comment>
<sequence>MMTSMSTTFGSTLATTREANKQSEEDTTKVSELTYKMPPSAAIPATSEHEERETSEEAPTSTPYTIHQLLLVSESYNSYKQSALAERAWDAYPLLCTYGTKTKWSTPFPDDGLCDLIFYDSAYKDTWTIPTKPITFSESLNVVLAASSKYKTTKIGVGFAYFYMDSFQSDLKVPMALTAFWDRHVYHFGIIDMPAFDVDHEDIAKVFAVLKELSVLAQKNPGDVELPYIVLGAVPLQRAKDYASQMRNVYSPTLFISQGHFAYGDNEVPDCKVVPPTMLTKPPKSPGYPYDLNDAANALKQIHDEYGWSKWLLSVGMKGRLTKLYGRSHFRPLSSCKQDPQVKPFESYAEVCAMRYLRYNLKYSEALDAMYTYDNSLFVMFMYDDEEGLCRKVCNIKSKHEALEFGLAVYDLDYEDYYNNCSARNLFGAFSRLKMVRRLSTTFGLRRVVATAQTTFPAPSDVDDADLRHSVGLTST</sequence>
<name>A0ACB8CT83_DERSI</name>
<protein>
    <submittedName>
        <fullName evidence="1">Uncharacterized protein</fullName>
    </submittedName>
</protein>
<gene>
    <name evidence="1" type="ORF">HPB49_021550</name>
</gene>
<organism evidence="1 2">
    <name type="scientific">Dermacentor silvarum</name>
    <name type="common">Tick</name>
    <dbReference type="NCBI Taxonomy" id="543639"/>
    <lineage>
        <taxon>Eukaryota</taxon>
        <taxon>Metazoa</taxon>
        <taxon>Ecdysozoa</taxon>
        <taxon>Arthropoda</taxon>
        <taxon>Chelicerata</taxon>
        <taxon>Arachnida</taxon>
        <taxon>Acari</taxon>
        <taxon>Parasitiformes</taxon>
        <taxon>Ixodida</taxon>
        <taxon>Ixodoidea</taxon>
        <taxon>Ixodidae</taxon>
        <taxon>Rhipicephalinae</taxon>
        <taxon>Dermacentor</taxon>
    </lineage>
</organism>
<evidence type="ECO:0000313" key="1">
    <source>
        <dbReference type="EMBL" id="KAH7950240.1"/>
    </source>
</evidence>